<evidence type="ECO:0000313" key="2">
    <source>
        <dbReference type="Proteomes" id="UP000789920"/>
    </source>
</evidence>
<evidence type="ECO:0000313" key="1">
    <source>
        <dbReference type="EMBL" id="CAG8506131.1"/>
    </source>
</evidence>
<gene>
    <name evidence="1" type="ORF">RPERSI_LOCUS2044</name>
</gene>
<accession>A0ACA9L1R6</accession>
<organism evidence="1 2">
    <name type="scientific">Racocetra persica</name>
    <dbReference type="NCBI Taxonomy" id="160502"/>
    <lineage>
        <taxon>Eukaryota</taxon>
        <taxon>Fungi</taxon>
        <taxon>Fungi incertae sedis</taxon>
        <taxon>Mucoromycota</taxon>
        <taxon>Glomeromycotina</taxon>
        <taxon>Glomeromycetes</taxon>
        <taxon>Diversisporales</taxon>
        <taxon>Gigasporaceae</taxon>
        <taxon>Racocetra</taxon>
    </lineage>
</organism>
<protein>
    <submittedName>
        <fullName evidence="1">37104_t:CDS:1</fullName>
    </submittedName>
</protein>
<dbReference type="Proteomes" id="UP000789920">
    <property type="component" value="Unassembled WGS sequence"/>
</dbReference>
<name>A0ACA9L1R6_9GLOM</name>
<keyword evidence="2" id="KW-1185">Reference proteome</keyword>
<comment type="caution">
    <text evidence="1">The sequence shown here is derived from an EMBL/GenBank/DDBJ whole genome shotgun (WGS) entry which is preliminary data.</text>
</comment>
<sequence length="144" mass="15601">MNPKSFNLFLLFLSCLLAFTIFVNAGNVKPCENCCKPGGPGRTNQIHRASPKRNISDNISSAEECCNKCLSEDDCIQWAYGTTDKLGLNTLNTGTSTQKMACLTYQQNPQAPENALEVCKFPSGSDGNTVYDSGIIRCLGGCFV</sequence>
<dbReference type="EMBL" id="CAJVQC010002124">
    <property type="protein sequence ID" value="CAG8506131.1"/>
    <property type="molecule type" value="Genomic_DNA"/>
</dbReference>
<reference evidence="1" key="1">
    <citation type="submission" date="2021-06" db="EMBL/GenBank/DDBJ databases">
        <authorList>
            <person name="Kallberg Y."/>
            <person name="Tangrot J."/>
            <person name="Rosling A."/>
        </authorList>
    </citation>
    <scope>NUCLEOTIDE SEQUENCE</scope>
    <source>
        <strain evidence="1">MA461A</strain>
    </source>
</reference>
<proteinExistence type="predicted"/>